<evidence type="ECO:0000313" key="2">
    <source>
        <dbReference type="Proteomes" id="UP001501705"/>
    </source>
</evidence>
<keyword evidence="2" id="KW-1185">Reference proteome</keyword>
<reference evidence="1 2" key="1">
    <citation type="journal article" date="2019" name="Int. J. Syst. Evol. Microbiol.">
        <title>The Global Catalogue of Microorganisms (GCM) 10K type strain sequencing project: providing services to taxonomists for standard genome sequencing and annotation.</title>
        <authorList>
            <consortium name="The Broad Institute Genomics Platform"/>
            <consortium name="The Broad Institute Genome Sequencing Center for Infectious Disease"/>
            <person name="Wu L."/>
            <person name="Ma J."/>
        </authorList>
    </citation>
    <scope>NUCLEOTIDE SEQUENCE [LARGE SCALE GENOMIC DNA]</scope>
    <source>
        <strain evidence="1 2">JCM 15572</strain>
    </source>
</reference>
<organism evidence="1 2">
    <name type="scientific">Kribbella hippodromi</name>
    <dbReference type="NCBI Taxonomy" id="434347"/>
    <lineage>
        <taxon>Bacteria</taxon>
        <taxon>Bacillati</taxon>
        <taxon>Actinomycetota</taxon>
        <taxon>Actinomycetes</taxon>
        <taxon>Propionibacteriales</taxon>
        <taxon>Kribbellaceae</taxon>
        <taxon>Kribbella</taxon>
    </lineage>
</organism>
<accession>A0ABN2D6Y4</accession>
<sequence>MAFFVDDLDRAEQAEIDDQPAVVGAEARERMATAPNRELQTTRCGVLDGLLHIRHGEWPEHCRRLSIDKYGPPRGLVRIVVRANDVAGKTFNLHDIPPCLPNREQTPDAGRRVDVT</sequence>
<dbReference type="Proteomes" id="UP001501705">
    <property type="component" value="Unassembled WGS sequence"/>
</dbReference>
<dbReference type="EMBL" id="BAAAPH010000008">
    <property type="protein sequence ID" value="GAA1571203.1"/>
    <property type="molecule type" value="Genomic_DNA"/>
</dbReference>
<evidence type="ECO:0000313" key="1">
    <source>
        <dbReference type="EMBL" id="GAA1571203.1"/>
    </source>
</evidence>
<proteinExistence type="predicted"/>
<gene>
    <name evidence="1" type="ORF">GCM10009804_29480</name>
</gene>
<protein>
    <submittedName>
        <fullName evidence="1">Uncharacterized protein</fullName>
    </submittedName>
</protein>
<comment type="caution">
    <text evidence="1">The sequence shown here is derived from an EMBL/GenBank/DDBJ whole genome shotgun (WGS) entry which is preliminary data.</text>
</comment>
<name>A0ABN2D6Y4_9ACTN</name>